<feature type="compositionally biased region" description="Basic and acidic residues" evidence="1">
    <location>
        <begin position="194"/>
        <end position="204"/>
    </location>
</feature>
<feature type="region of interest" description="Disordered" evidence="1">
    <location>
        <begin position="178"/>
        <end position="253"/>
    </location>
</feature>
<gene>
    <name evidence="2" type="ORF">HC031_23070</name>
</gene>
<accession>A0ABX0Y2I8</accession>
<name>A0ABX0Y2I8_9ACTN</name>
<protein>
    <recommendedName>
        <fullName evidence="4">Peptidase M23</fullName>
    </recommendedName>
</protein>
<organism evidence="2 3">
    <name type="scientific">Planosporangium thailandense</name>
    <dbReference type="NCBI Taxonomy" id="765197"/>
    <lineage>
        <taxon>Bacteria</taxon>
        <taxon>Bacillati</taxon>
        <taxon>Actinomycetota</taxon>
        <taxon>Actinomycetes</taxon>
        <taxon>Micromonosporales</taxon>
        <taxon>Micromonosporaceae</taxon>
        <taxon>Planosporangium</taxon>
    </lineage>
</organism>
<feature type="compositionally biased region" description="Low complexity" evidence="1">
    <location>
        <begin position="178"/>
        <end position="193"/>
    </location>
</feature>
<reference evidence="2 3" key="1">
    <citation type="submission" date="2020-03" db="EMBL/GenBank/DDBJ databases">
        <title>WGS of the type strain of Planosporangium spp.</title>
        <authorList>
            <person name="Thawai C."/>
        </authorList>
    </citation>
    <scope>NUCLEOTIDE SEQUENCE [LARGE SCALE GENOMIC DNA]</scope>
    <source>
        <strain evidence="2 3">TBRC 5610</strain>
    </source>
</reference>
<evidence type="ECO:0000313" key="2">
    <source>
        <dbReference type="EMBL" id="NJC72576.1"/>
    </source>
</evidence>
<feature type="compositionally biased region" description="Low complexity" evidence="1">
    <location>
        <begin position="218"/>
        <end position="240"/>
    </location>
</feature>
<evidence type="ECO:0000256" key="1">
    <source>
        <dbReference type="SAM" id="MobiDB-lite"/>
    </source>
</evidence>
<proteinExistence type="predicted"/>
<sequence>MQRNAQNDQQSNTENDQQKGRVSHYLRRYRRGRHITNDDIQLFVNETATNMSQVSESKINQLSARVASIAATTRSKINPLVKDATSAVTRATESTLDPFFDKATEIGRTAKLKIDPLAARLAPTFHRAMTYRISPLAGGLALSMALGGVGLAAAAHDPASATPASDIHIAADTGPAVADAADGTATTGTSTNRKATDRTTREQQAKGNAASRSHNRTAPKPASSAAKPQPKGAADAKPADAPAPPRSDPAPVGGLIQIEMANAITIVRTGQEMNLPKRAFVVAIATALQESHLRNLGNSNVPASLDHPNEGVGSDYDSVGLFQQRPNWGSIDQRMDAHQSAQLFYQALLAVPGWDQLDVTVAAQQVQGSAFPDAYAKWQGLAEQIVDAIAP</sequence>
<evidence type="ECO:0008006" key="4">
    <source>
        <dbReference type="Google" id="ProtNLM"/>
    </source>
</evidence>
<keyword evidence="3" id="KW-1185">Reference proteome</keyword>
<evidence type="ECO:0000313" key="3">
    <source>
        <dbReference type="Proteomes" id="UP000722989"/>
    </source>
</evidence>
<dbReference type="Proteomes" id="UP000722989">
    <property type="component" value="Unassembled WGS sequence"/>
</dbReference>
<feature type="region of interest" description="Disordered" evidence="1">
    <location>
        <begin position="1"/>
        <end position="24"/>
    </location>
</feature>
<dbReference type="RefSeq" id="WP_167927471.1">
    <property type="nucleotide sequence ID" value="NZ_JAATVY010000019.1"/>
</dbReference>
<comment type="caution">
    <text evidence="2">The sequence shown here is derived from an EMBL/GenBank/DDBJ whole genome shotgun (WGS) entry which is preliminary data.</text>
</comment>
<feature type="compositionally biased region" description="Polar residues" evidence="1">
    <location>
        <begin position="1"/>
        <end position="15"/>
    </location>
</feature>
<dbReference type="EMBL" id="JAATVY010000019">
    <property type="protein sequence ID" value="NJC72576.1"/>
    <property type="molecule type" value="Genomic_DNA"/>
</dbReference>